<protein>
    <submittedName>
        <fullName evidence="2">Uncharacterized protein</fullName>
    </submittedName>
</protein>
<keyword evidence="3" id="KW-1185">Reference proteome</keyword>
<sequence>MNPSRTGGATYSHGKKCDVQGQDVGLWLQYVPEIVRKEKRKEKKKEEEKGPLNKASNENAGWFLADGKGPEVSYGRPLHGFITK</sequence>
<dbReference type="InParanoid" id="C0NVW6"/>
<dbReference type="RefSeq" id="XP_045285136.1">
    <property type="nucleotide sequence ID" value="XM_045434345.1"/>
</dbReference>
<dbReference type="GeneID" id="69040312"/>
<organism evidence="2 3">
    <name type="scientific">Ajellomyces capsulatus (strain G186AR / H82 / ATCC MYA-2454 / RMSCC 2432)</name>
    <name type="common">Darling's disease fungus</name>
    <name type="synonym">Histoplasma capsulatum</name>
    <dbReference type="NCBI Taxonomy" id="447093"/>
    <lineage>
        <taxon>Eukaryota</taxon>
        <taxon>Fungi</taxon>
        <taxon>Dikarya</taxon>
        <taxon>Ascomycota</taxon>
        <taxon>Pezizomycotina</taxon>
        <taxon>Eurotiomycetes</taxon>
        <taxon>Eurotiomycetidae</taxon>
        <taxon>Onygenales</taxon>
        <taxon>Ajellomycetaceae</taxon>
        <taxon>Histoplasma</taxon>
    </lineage>
</organism>
<evidence type="ECO:0000313" key="3">
    <source>
        <dbReference type="Proteomes" id="UP000001631"/>
    </source>
</evidence>
<dbReference type="Proteomes" id="UP000001631">
    <property type="component" value="Unassembled WGS sequence"/>
</dbReference>
<dbReference type="HOGENOM" id="CLU_2526932_0_0_1"/>
<dbReference type="EMBL" id="GG663373">
    <property type="protein sequence ID" value="EEH04655.1"/>
    <property type="molecule type" value="Genomic_DNA"/>
</dbReference>
<proteinExistence type="predicted"/>
<evidence type="ECO:0000313" key="2">
    <source>
        <dbReference type="EMBL" id="EEH04655.1"/>
    </source>
</evidence>
<dbReference type="AlphaFoldDB" id="C0NVW6"/>
<name>C0NVW6_AJECG</name>
<reference evidence="2" key="1">
    <citation type="submission" date="2009-02" db="EMBL/GenBank/DDBJ databases">
        <title>The Genome Sequence of Ajellomyces capsulatus strain G186AR.</title>
        <authorList>
            <consortium name="The Broad Institute Genome Sequencing Platform"/>
            <person name="Champion M."/>
            <person name="Cuomo C."/>
            <person name="Ma L.-J."/>
            <person name="Henn M.R."/>
            <person name="Sil A."/>
            <person name="Goldman B."/>
            <person name="Young S.K."/>
            <person name="Kodira C.D."/>
            <person name="Zeng Q."/>
            <person name="Koehrsen M."/>
            <person name="Alvarado L."/>
            <person name="Berlin A."/>
            <person name="Borenstein D."/>
            <person name="Chen Z."/>
            <person name="Engels R."/>
            <person name="Freedman E."/>
            <person name="Gellesch M."/>
            <person name="Goldberg J."/>
            <person name="Griggs A."/>
            <person name="Gujja S."/>
            <person name="Heiman D."/>
            <person name="Hepburn T."/>
            <person name="Howarth C."/>
            <person name="Jen D."/>
            <person name="Larson L."/>
            <person name="Lewis B."/>
            <person name="Mehta T."/>
            <person name="Park D."/>
            <person name="Pearson M."/>
            <person name="Roberts A."/>
            <person name="Saif S."/>
            <person name="Shea T."/>
            <person name="Shenoy N."/>
            <person name="Sisk P."/>
            <person name="Stolte C."/>
            <person name="Sykes S."/>
            <person name="Walk T."/>
            <person name="White J."/>
            <person name="Yandava C."/>
            <person name="Klein B."/>
            <person name="McEwen J.G."/>
            <person name="Puccia R."/>
            <person name="Goldman G.H."/>
            <person name="Felipe M.S."/>
            <person name="Nino-Vega G."/>
            <person name="San-Blas G."/>
            <person name="Taylor J."/>
            <person name="Mendoza L."/>
            <person name="Galagan J."/>
            <person name="Nusbaum C."/>
            <person name="Birren B."/>
        </authorList>
    </citation>
    <scope>NUCLEOTIDE SEQUENCE</scope>
    <source>
        <strain evidence="2">G186AR</strain>
    </source>
</reference>
<feature type="region of interest" description="Disordered" evidence="1">
    <location>
        <begin position="37"/>
        <end position="62"/>
    </location>
</feature>
<gene>
    <name evidence="2" type="ORF">HCBG_07296</name>
</gene>
<accession>C0NVW6</accession>
<evidence type="ECO:0000256" key="1">
    <source>
        <dbReference type="SAM" id="MobiDB-lite"/>
    </source>
</evidence>